<keyword evidence="2 5" id="KW-0813">Transport</keyword>
<gene>
    <name evidence="8" type="ORF">EDS130_LOCUS40204</name>
</gene>
<proteinExistence type="inferred from homology"/>
<evidence type="ECO:0000313" key="9">
    <source>
        <dbReference type="Proteomes" id="UP000663852"/>
    </source>
</evidence>
<dbReference type="Pfam" id="PF00514">
    <property type="entry name" value="Arm"/>
    <property type="match status" value="4"/>
</dbReference>
<keyword evidence="3" id="KW-0677">Repeat</keyword>
<dbReference type="PROSITE" id="PS50176">
    <property type="entry name" value="ARM_REPEAT"/>
    <property type="match status" value="3"/>
</dbReference>
<feature type="repeat" description="ARM" evidence="6">
    <location>
        <begin position="95"/>
        <end position="137"/>
    </location>
</feature>
<dbReference type="PROSITE" id="PS50181">
    <property type="entry name" value="FBOX"/>
    <property type="match status" value="1"/>
</dbReference>
<evidence type="ECO:0000256" key="3">
    <source>
        <dbReference type="ARBA" id="ARBA00022737"/>
    </source>
</evidence>
<dbReference type="InterPro" id="IPR024931">
    <property type="entry name" value="Importin_alpha"/>
</dbReference>
<dbReference type="GO" id="GO:0006606">
    <property type="term" value="P:protein import into nucleus"/>
    <property type="evidence" value="ECO:0007669"/>
    <property type="project" value="InterPro"/>
</dbReference>
<feature type="repeat" description="ARM" evidence="6">
    <location>
        <begin position="137"/>
        <end position="179"/>
    </location>
</feature>
<feature type="repeat" description="ARM" evidence="6">
    <location>
        <begin position="264"/>
        <end position="306"/>
    </location>
</feature>
<dbReference type="InterPro" id="IPR000225">
    <property type="entry name" value="Armadillo"/>
</dbReference>
<dbReference type="InterPro" id="IPR001810">
    <property type="entry name" value="F-box_dom"/>
</dbReference>
<dbReference type="GO" id="GO:0061608">
    <property type="term" value="F:nuclear import signal receptor activity"/>
    <property type="evidence" value="ECO:0007669"/>
    <property type="project" value="InterPro"/>
</dbReference>
<dbReference type="SUPFAM" id="SSF81383">
    <property type="entry name" value="F-box domain"/>
    <property type="match status" value="1"/>
</dbReference>
<dbReference type="Pfam" id="PF00646">
    <property type="entry name" value="F-box"/>
    <property type="match status" value="1"/>
</dbReference>
<dbReference type="InterPro" id="IPR016024">
    <property type="entry name" value="ARM-type_fold"/>
</dbReference>
<dbReference type="OrthoDB" id="29145at2759"/>
<organism evidence="8 9">
    <name type="scientific">Adineta ricciae</name>
    <name type="common">Rotifer</name>
    <dbReference type="NCBI Taxonomy" id="249248"/>
    <lineage>
        <taxon>Eukaryota</taxon>
        <taxon>Metazoa</taxon>
        <taxon>Spiralia</taxon>
        <taxon>Gnathifera</taxon>
        <taxon>Rotifera</taxon>
        <taxon>Eurotatoria</taxon>
        <taxon>Bdelloidea</taxon>
        <taxon>Adinetida</taxon>
        <taxon>Adinetidae</taxon>
        <taxon>Adineta</taxon>
    </lineage>
</organism>
<evidence type="ECO:0000313" key="8">
    <source>
        <dbReference type="EMBL" id="CAF1461724.1"/>
    </source>
</evidence>
<evidence type="ECO:0000256" key="1">
    <source>
        <dbReference type="ARBA" id="ARBA00010394"/>
    </source>
</evidence>
<dbReference type="PANTHER" id="PTHR23316">
    <property type="entry name" value="IMPORTIN ALPHA"/>
    <property type="match status" value="1"/>
</dbReference>
<name>A0A815QDM0_ADIRI</name>
<accession>A0A815QDM0</accession>
<feature type="domain" description="F-box" evidence="7">
    <location>
        <begin position="2"/>
        <end position="49"/>
    </location>
</feature>
<keyword evidence="4 5" id="KW-0653">Protein transport</keyword>
<evidence type="ECO:0000259" key="7">
    <source>
        <dbReference type="PROSITE" id="PS50181"/>
    </source>
</evidence>
<dbReference type="Gene3D" id="1.25.10.10">
    <property type="entry name" value="Leucine-rich Repeat Variant"/>
    <property type="match status" value="1"/>
</dbReference>
<reference evidence="8" key="1">
    <citation type="submission" date="2021-02" db="EMBL/GenBank/DDBJ databases">
        <authorList>
            <person name="Nowell W R."/>
        </authorList>
    </citation>
    <scope>NUCLEOTIDE SEQUENCE</scope>
</reference>
<evidence type="ECO:0000256" key="2">
    <source>
        <dbReference type="ARBA" id="ARBA00022448"/>
    </source>
</evidence>
<evidence type="ECO:0000256" key="4">
    <source>
        <dbReference type="ARBA" id="ARBA00022927"/>
    </source>
</evidence>
<protein>
    <recommendedName>
        <fullName evidence="5">Importin subunit alpha</fullName>
    </recommendedName>
</protein>
<comment type="caution">
    <text evidence="8">The sequence shown here is derived from an EMBL/GenBank/DDBJ whole genome shotgun (WGS) entry which is preliminary data.</text>
</comment>
<sequence>MTCSILRLPAEITYRILDHLDESTLILSLRNVCKRLNLILDTYYRYQVVRNILVDDLFNDDVNQILGALSKYRQLLNIVASSKNQQLSIEIVNPDIVSRLIQLLNSEHDQIQHDALWVLLNMAGGSSHHTKYLVNAGVIQILIELINSPKESIQENAIWTLSNIAGDDCQCRDYVLNGGALPPLLNVLSNSTRLPTLQTAAWCLLNLCRGTSPSVDVTKVESVVPMLNHLLANSDEFVLNDICFALSYLCQLSNEILSAIIQVGVIPRLVELLEHITFRVQLAALSALKEILGGNEEQIQIVLDAGVLPHLLRLSYNRRTLTEEALYDAIINITRGNESQIQAVIDVGILSILIGRSPDNTNEKIQKKAVRVIYNVTRLSSEQTKYVVDQGAIPMLCFQLNTQTSDIVLMSLENILQWGAKESQQTNKHNPYAIIMKDLHALKDIETLRTHADIEIATKSSRLIQTYFNGL</sequence>
<dbReference type="SUPFAM" id="SSF48371">
    <property type="entry name" value="ARM repeat"/>
    <property type="match status" value="1"/>
</dbReference>
<dbReference type="SMART" id="SM00185">
    <property type="entry name" value="ARM"/>
    <property type="match status" value="8"/>
</dbReference>
<evidence type="ECO:0000256" key="5">
    <source>
        <dbReference type="PIRNR" id="PIRNR005673"/>
    </source>
</evidence>
<dbReference type="AlphaFoldDB" id="A0A815QDM0"/>
<comment type="similarity">
    <text evidence="1 5">Belongs to the importin alpha family.</text>
</comment>
<dbReference type="InterPro" id="IPR036047">
    <property type="entry name" value="F-box-like_dom_sf"/>
</dbReference>
<dbReference type="PIRSF" id="PIRSF005673">
    <property type="entry name" value="Importin_alpha"/>
    <property type="match status" value="1"/>
</dbReference>
<dbReference type="GO" id="GO:0005737">
    <property type="term" value="C:cytoplasm"/>
    <property type="evidence" value="ECO:0007669"/>
    <property type="project" value="InterPro"/>
</dbReference>
<evidence type="ECO:0000256" key="6">
    <source>
        <dbReference type="PROSITE-ProRule" id="PRU00259"/>
    </source>
</evidence>
<dbReference type="EMBL" id="CAJNOJ010000478">
    <property type="protein sequence ID" value="CAF1461724.1"/>
    <property type="molecule type" value="Genomic_DNA"/>
</dbReference>
<dbReference type="Proteomes" id="UP000663852">
    <property type="component" value="Unassembled WGS sequence"/>
</dbReference>
<dbReference type="InterPro" id="IPR011989">
    <property type="entry name" value="ARM-like"/>
</dbReference>